<protein>
    <submittedName>
        <fullName evidence="1">Uncharacterized protein</fullName>
    </submittedName>
</protein>
<name>A0A1B8G981_9PEZI</name>
<reference evidence="2" key="2">
    <citation type="journal article" date="2018" name="Nat. Commun.">
        <title>Extreme sensitivity to ultraviolet light in the fungal pathogen causing white-nose syndrome of bats.</title>
        <authorList>
            <person name="Palmer J.M."/>
            <person name="Drees K.P."/>
            <person name="Foster J.T."/>
            <person name="Lindner D.L."/>
        </authorList>
    </citation>
    <scope>NUCLEOTIDE SEQUENCE [LARGE SCALE GENOMIC DNA]</scope>
    <source>
        <strain evidence="2">UAMH 10579</strain>
    </source>
</reference>
<sequence>MDTHVVVADLLRMEGQKPSIRFEDVQLCSVLHNHDDHPVIGFYKLRNRSVKARNDHNSVSHEKHCKAMSKSFHTATILSQLLNGRLQVTTRQEETEISTERNIPSMIVGDTVIIADETFSNPQEVGAHSWNMFLSMNFLFPKAQIGWKYGLTSTSTQFMQISCPNLKSDDSLFTKMGTLIYDNMDIVSGMCLFNGTILKTSISEEEGGVDPDKITHIKPTINETDYIARSSSAIADIASMLTARIREQNSKQLVRIKLDNPSFQYYHEVVDKFEKHLCTGIEALIWMEAVDIRHGQIAKVFTNSVQHQLRRRGVSPDSYEINIPSRITSFALSIREALQDQKCPSLQTVLEILDSEKDGLWRAFYQFVPVKEKPQDWKDLSYLFYVFEVIKSALVESNTGYQAASRLDRTSDTQPPLNDQLVVKSAKKRNSKVQSNSRRLIINIDDSAERRIYSWSQEMLMKIRQSHCNMSNSTLVEVYLCRRVFVNGNKTRNRLYHQDPMPIAPMLSRLSEHGGDGGQLMKPFDMVHQLYGSDCAQNLELLFSQVGL</sequence>
<keyword evidence="2" id="KW-1185">Reference proteome</keyword>
<proteinExistence type="predicted"/>
<dbReference type="RefSeq" id="XP_018126094.1">
    <property type="nucleotide sequence ID" value="XM_018278791.1"/>
</dbReference>
<accession>A0A1B8G981</accession>
<dbReference type="AlphaFoldDB" id="A0A1B8G981"/>
<dbReference type="STRING" id="342668.A0A1B8G981"/>
<organism evidence="1 2">
    <name type="scientific">Pseudogymnoascus verrucosus</name>
    <dbReference type="NCBI Taxonomy" id="342668"/>
    <lineage>
        <taxon>Eukaryota</taxon>
        <taxon>Fungi</taxon>
        <taxon>Dikarya</taxon>
        <taxon>Ascomycota</taxon>
        <taxon>Pezizomycotina</taxon>
        <taxon>Leotiomycetes</taxon>
        <taxon>Thelebolales</taxon>
        <taxon>Thelebolaceae</taxon>
        <taxon>Pseudogymnoascus</taxon>
    </lineage>
</organism>
<dbReference type="EMBL" id="KV460269">
    <property type="protein sequence ID" value="OBT92361.1"/>
    <property type="molecule type" value="Genomic_DNA"/>
</dbReference>
<dbReference type="Proteomes" id="UP000091956">
    <property type="component" value="Unassembled WGS sequence"/>
</dbReference>
<evidence type="ECO:0000313" key="1">
    <source>
        <dbReference type="EMBL" id="OBT92361.1"/>
    </source>
</evidence>
<reference evidence="1 2" key="1">
    <citation type="submission" date="2016-03" db="EMBL/GenBank/DDBJ databases">
        <title>Comparative genomics of Pseudogymnoascus destructans, the fungus causing white-nose syndrome of bats.</title>
        <authorList>
            <person name="Palmer J.M."/>
            <person name="Drees K.P."/>
            <person name="Foster J.T."/>
            <person name="Lindner D.L."/>
        </authorList>
    </citation>
    <scope>NUCLEOTIDE SEQUENCE [LARGE SCALE GENOMIC DNA]</scope>
    <source>
        <strain evidence="1 2">UAMH 10579</strain>
    </source>
</reference>
<gene>
    <name evidence="1" type="ORF">VE01_09377</name>
</gene>
<evidence type="ECO:0000313" key="2">
    <source>
        <dbReference type="Proteomes" id="UP000091956"/>
    </source>
</evidence>
<dbReference type="GeneID" id="28842763"/>